<proteinExistence type="predicted"/>
<evidence type="ECO:0000313" key="3">
    <source>
        <dbReference type="Proteomes" id="UP000254266"/>
    </source>
</evidence>
<dbReference type="AlphaFoldDB" id="A0A370DG01"/>
<dbReference type="Proteomes" id="UP000254266">
    <property type="component" value="Unassembled WGS sequence"/>
</dbReference>
<dbReference type="EMBL" id="QFXC01000008">
    <property type="protein sequence ID" value="RDH83848.1"/>
    <property type="molecule type" value="Genomic_DNA"/>
</dbReference>
<evidence type="ECO:0000256" key="1">
    <source>
        <dbReference type="SAM" id="MobiDB-lite"/>
    </source>
</evidence>
<feature type="region of interest" description="Disordered" evidence="1">
    <location>
        <begin position="197"/>
        <end position="218"/>
    </location>
</feature>
<organism evidence="2 3">
    <name type="scientific">endosymbiont of Galathealinum brachiosum</name>
    <dbReference type="NCBI Taxonomy" id="2200906"/>
    <lineage>
        <taxon>Bacteria</taxon>
        <taxon>Pseudomonadati</taxon>
        <taxon>Pseudomonadota</taxon>
        <taxon>Gammaproteobacteria</taxon>
        <taxon>sulfur-oxidizing symbionts</taxon>
    </lineage>
</organism>
<reference evidence="2 3" key="1">
    <citation type="journal article" date="2018" name="ISME J.">
        <title>Endosymbiont genomes yield clues of tubeworm success.</title>
        <authorList>
            <person name="Li Y."/>
            <person name="Liles M.R."/>
            <person name="Halanych K.M."/>
        </authorList>
    </citation>
    <scope>NUCLEOTIDE SEQUENCE [LARGE SCALE GENOMIC DNA]</scope>
    <source>
        <strain evidence="2">A1464</strain>
    </source>
</reference>
<accession>A0A370DG01</accession>
<comment type="caution">
    <text evidence="2">The sequence shown here is derived from an EMBL/GenBank/DDBJ whole genome shotgun (WGS) entry which is preliminary data.</text>
</comment>
<name>A0A370DG01_9GAMM</name>
<protein>
    <submittedName>
        <fullName evidence="2">Uncharacterized protein</fullName>
    </submittedName>
</protein>
<evidence type="ECO:0000313" key="2">
    <source>
        <dbReference type="EMBL" id="RDH83848.1"/>
    </source>
</evidence>
<keyword evidence="3" id="KW-1185">Reference proteome</keyword>
<gene>
    <name evidence="2" type="ORF">DIZ80_06855</name>
</gene>
<sequence>MLINSQLVKDHFGQYYKIQISRDKSAPYAIKAEQFSNNIQAAQFINNLKAPISFWSKIYNSEALVVQPVKNQYQLINALAELFSIGKIKAFKMDATALSESSPEKRTVKDKNKNTHTFTSATSLLISKPREVKTFSDKTEAKKYLKELSPDRVELQNVAKELDLPVTDADDELAGLIADGLAAGTIVVIVDRYSAPPASASDSDTSLHEEKDASYGPESSAAIVATQTDEEIICELTKFTAKCSHNRSVDMTDDSAGIILLEVVASETYEKDFEKITATIKGNALCGEHVESSSSISPEPVSTKKSSASNIYTLSCDKFTSPLQNIWLPSVKPKSYKIYPNAHQTFSPSAIAIDVYPKIKWNGELSYSFGGKESKRADNKNEHKNTTSKYTGKLELEYDGEKRDLAADYNDSIDQILTKLNWITKKVDKVLDYFDGGASMTLTVGWPNIKITYATELKEDEGSRAVINDYKLTLGASPLIEIKGSVDFFPVLMKSLPATHGIYKVLEQVKKGIGNEKGIAHLEGEIKLELSVGSGLHVNFVSSGTNGQENNNNKVESKIDIQFQLEGSITAKGHAWVIKFEKSYKVGIKSGFVGKVIVDKDDEGFYWYSRFLFNGLVIYFTKYDKLEKEVSNSSRKSKKFGVIDSLTTQSTKEWVCIKPDADEEAPYETQRLEGQAELDASDKHYLIRF</sequence>